<feature type="non-terminal residue" evidence="1">
    <location>
        <position position="336"/>
    </location>
</feature>
<dbReference type="Proteomes" id="UP000245626">
    <property type="component" value="Unassembled WGS sequence"/>
</dbReference>
<keyword evidence="2" id="KW-1185">Reference proteome</keyword>
<gene>
    <name evidence="1" type="ORF">IE53DRAFT_300500</name>
</gene>
<organism evidence="1 2">
    <name type="scientific">Violaceomyces palustris</name>
    <dbReference type="NCBI Taxonomy" id="1673888"/>
    <lineage>
        <taxon>Eukaryota</taxon>
        <taxon>Fungi</taxon>
        <taxon>Dikarya</taxon>
        <taxon>Basidiomycota</taxon>
        <taxon>Ustilaginomycotina</taxon>
        <taxon>Ustilaginomycetes</taxon>
        <taxon>Violaceomycetales</taxon>
        <taxon>Violaceomycetaceae</taxon>
        <taxon>Violaceomyces</taxon>
    </lineage>
</organism>
<proteinExistence type="predicted"/>
<feature type="non-terminal residue" evidence="1">
    <location>
        <position position="1"/>
    </location>
</feature>
<protein>
    <submittedName>
        <fullName evidence="1">Ketopantoate hydroxymethyltransferase</fullName>
    </submittedName>
</protein>
<sequence length="336" mass="36225">SELPLPPRRKTIAYMESMKREAKPIVCLTAYDYPTGLSIRSADVDLCLVGDSLANVALGHSTTQSISLDVMIHHAQAVQRGLNSSMLVSQPHLPASPFLVVDMPFGSFMASESEAIRNAVKLIQETGADAVKIEGGEEILGLVRKLTQFGIPVMGHIGLQPQRVGSTSGYRVQGRSAVAAAEIYHQARELEKAGCFSIVLECIPWKLAEFITENLSITTIGIGAGNATDGQVLVVSDMIGELTSPAHILAGLSGEGEEASRSESSSSPPPPSPASHSPSPPKFVRSFTKPWSLGAMRISAIRDYVEAVRERRFPENDVEGYKIKPAEFQEFLEIVE</sequence>
<reference evidence="1 2" key="1">
    <citation type="journal article" date="2018" name="Mol. Biol. Evol.">
        <title>Broad Genomic Sampling Reveals a Smut Pathogenic Ancestry of the Fungal Clade Ustilaginomycotina.</title>
        <authorList>
            <person name="Kijpornyongpan T."/>
            <person name="Mondo S.J."/>
            <person name="Barry K."/>
            <person name="Sandor L."/>
            <person name="Lee J."/>
            <person name="Lipzen A."/>
            <person name="Pangilinan J."/>
            <person name="LaButti K."/>
            <person name="Hainaut M."/>
            <person name="Henrissat B."/>
            <person name="Grigoriev I.V."/>
            <person name="Spatafora J.W."/>
            <person name="Aime M.C."/>
        </authorList>
    </citation>
    <scope>NUCLEOTIDE SEQUENCE [LARGE SCALE GENOMIC DNA]</scope>
    <source>
        <strain evidence="1 2">SA 807</strain>
    </source>
</reference>
<evidence type="ECO:0000313" key="2">
    <source>
        <dbReference type="Proteomes" id="UP000245626"/>
    </source>
</evidence>
<evidence type="ECO:0000313" key="1">
    <source>
        <dbReference type="EMBL" id="PWN49223.1"/>
    </source>
</evidence>
<accession>A0ACD0NTP3</accession>
<name>A0ACD0NTP3_9BASI</name>
<dbReference type="EMBL" id="KZ820080">
    <property type="protein sequence ID" value="PWN49223.1"/>
    <property type="molecule type" value="Genomic_DNA"/>
</dbReference>